<sequence>KIDKYLSYYYAGASGDFNLIHIDNEFARKAGLKGIILQGLCTMGISTNHILGDEDPARLKSIRVRFAFPVLPEDELEVETEKKDSTVTFTVKKQSGEDVITKGRFIYR</sequence>
<dbReference type="GO" id="GO:0005777">
    <property type="term" value="C:peroxisome"/>
    <property type="evidence" value="ECO:0007669"/>
    <property type="project" value="TreeGrafter"/>
</dbReference>
<dbReference type="InterPro" id="IPR002539">
    <property type="entry name" value="MaoC-like_dom"/>
</dbReference>
<dbReference type="Pfam" id="PF01575">
    <property type="entry name" value="MaoC_dehydratas"/>
    <property type="match status" value="1"/>
</dbReference>
<dbReference type="GO" id="GO:0044594">
    <property type="term" value="F:17-beta-hydroxysteroid dehydrogenase (NAD+) activity"/>
    <property type="evidence" value="ECO:0007669"/>
    <property type="project" value="TreeGrafter"/>
</dbReference>
<reference evidence="2" key="1">
    <citation type="submission" date="2018-05" db="EMBL/GenBank/DDBJ databases">
        <authorList>
            <person name="Lanie J.A."/>
            <person name="Ng W.-L."/>
            <person name="Kazmierczak K.M."/>
            <person name="Andrzejewski T.M."/>
            <person name="Davidsen T.M."/>
            <person name="Wayne K.J."/>
            <person name="Tettelin H."/>
            <person name="Glass J.I."/>
            <person name="Rusch D."/>
            <person name="Podicherti R."/>
            <person name="Tsui H.-C.T."/>
            <person name="Winkler M.E."/>
        </authorList>
    </citation>
    <scope>NUCLEOTIDE SEQUENCE</scope>
</reference>
<evidence type="ECO:0000313" key="2">
    <source>
        <dbReference type="EMBL" id="SVB52455.1"/>
    </source>
</evidence>
<dbReference type="EMBL" id="UINC01045557">
    <property type="protein sequence ID" value="SVB52455.1"/>
    <property type="molecule type" value="Genomic_DNA"/>
</dbReference>
<proteinExistence type="predicted"/>
<feature type="non-terminal residue" evidence="2">
    <location>
        <position position="1"/>
    </location>
</feature>
<accession>A0A382EQ09</accession>
<dbReference type="GO" id="GO:0004300">
    <property type="term" value="F:enoyl-CoA hydratase activity"/>
    <property type="evidence" value="ECO:0007669"/>
    <property type="project" value="TreeGrafter"/>
</dbReference>
<dbReference type="PANTHER" id="PTHR13078">
    <property type="entry name" value="PEROXISOMAL MULTIFUNCTIONAL ENZYME TYPE 2-RELATED"/>
    <property type="match status" value="1"/>
</dbReference>
<gene>
    <name evidence="2" type="ORF">METZ01_LOCUS205309</name>
</gene>
<organism evidence="2">
    <name type="scientific">marine metagenome</name>
    <dbReference type="NCBI Taxonomy" id="408172"/>
    <lineage>
        <taxon>unclassified sequences</taxon>
        <taxon>metagenomes</taxon>
        <taxon>ecological metagenomes</taxon>
    </lineage>
</organism>
<name>A0A382EQ09_9ZZZZ</name>
<dbReference type="InterPro" id="IPR029069">
    <property type="entry name" value="HotDog_dom_sf"/>
</dbReference>
<dbReference type="GO" id="GO:0006635">
    <property type="term" value="P:fatty acid beta-oxidation"/>
    <property type="evidence" value="ECO:0007669"/>
    <property type="project" value="TreeGrafter"/>
</dbReference>
<dbReference type="AlphaFoldDB" id="A0A382EQ09"/>
<dbReference type="Gene3D" id="3.10.129.10">
    <property type="entry name" value="Hotdog Thioesterase"/>
    <property type="match status" value="1"/>
</dbReference>
<dbReference type="SUPFAM" id="SSF54637">
    <property type="entry name" value="Thioesterase/thiol ester dehydrase-isomerase"/>
    <property type="match status" value="1"/>
</dbReference>
<dbReference type="PANTHER" id="PTHR13078:SF56">
    <property type="entry name" value="PEROXISOMAL MULTIFUNCTIONAL ENZYME TYPE 2"/>
    <property type="match status" value="1"/>
</dbReference>
<feature type="domain" description="MaoC-like" evidence="1">
    <location>
        <begin position="9"/>
        <end position="98"/>
    </location>
</feature>
<dbReference type="GO" id="GO:0003857">
    <property type="term" value="F:(3S)-3-hydroxyacyl-CoA dehydrogenase (NAD+) activity"/>
    <property type="evidence" value="ECO:0007669"/>
    <property type="project" value="TreeGrafter"/>
</dbReference>
<protein>
    <recommendedName>
        <fullName evidence="1">MaoC-like domain-containing protein</fullName>
    </recommendedName>
</protein>
<evidence type="ECO:0000259" key="1">
    <source>
        <dbReference type="Pfam" id="PF01575"/>
    </source>
</evidence>